<evidence type="ECO:0000259" key="2">
    <source>
        <dbReference type="Pfam" id="PF21378"/>
    </source>
</evidence>
<name>A0A5D0CW89_9BACL</name>
<dbReference type="SUPFAM" id="SSF55347">
    <property type="entry name" value="Glyceraldehyde-3-phosphate dehydrogenase-like, C-terminal domain"/>
    <property type="match status" value="1"/>
</dbReference>
<dbReference type="InterPro" id="IPR051317">
    <property type="entry name" value="Gfo/Idh/MocA_oxidoreduct"/>
</dbReference>
<dbReference type="InterPro" id="IPR048477">
    <property type="entry name" value="YceM-like_C"/>
</dbReference>
<dbReference type="EMBL" id="VSDO01000001">
    <property type="protein sequence ID" value="TYA14191.1"/>
    <property type="molecule type" value="Genomic_DNA"/>
</dbReference>
<dbReference type="Proteomes" id="UP000325218">
    <property type="component" value="Unassembled WGS sequence"/>
</dbReference>
<comment type="caution">
    <text evidence="3">The sequence shown here is derived from an EMBL/GenBank/DDBJ whole genome shotgun (WGS) entry which is preliminary data.</text>
</comment>
<dbReference type="Gene3D" id="3.40.50.720">
    <property type="entry name" value="NAD(P)-binding Rossmann-like Domain"/>
    <property type="match status" value="1"/>
</dbReference>
<proteinExistence type="predicted"/>
<dbReference type="InterPro" id="IPR036291">
    <property type="entry name" value="NAD(P)-bd_dom_sf"/>
</dbReference>
<accession>A0A5D0CW89</accession>
<dbReference type="OrthoDB" id="9815825at2"/>
<evidence type="ECO:0000313" key="4">
    <source>
        <dbReference type="Proteomes" id="UP000325218"/>
    </source>
</evidence>
<evidence type="ECO:0000313" key="3">
    <source>
        <dbReference type="EMBL" id="TYA14191.1"/>
    </source>
</evidence>
<dbReference type="Gene3D" id="3.30.360.10">
    <property type="entry name" value="Dihydrodipicolinate Reductase, domain 2"/>
    <property type="match status" value="1"/>
</dbReference>
<dbReference type="Pfam" id="PF21378">
    <property type="entry name" value="YceM-like_C"/>
    <property type="match status" value="1"/>
</dbReference>
<dbReference type="SUPFAM" id="SSF51735">
    <property type="entry name" value="NAD(P)-binding Rossmann-fold domains"/>
    <property type="match status" value="1"/>
</dbReference>
<sequence length="311" mass="35002">MRIGIIGLGDIAQKAYLPVIAAMEDIQPVLCTRNRETLRRLAAKYRVAEAVQSVEELIGLNIDAAFIHASTESHALIAEQLLRSGVHVYIDKPISYDYEESERLTALAEQAGRILMVGFNRRFAPMLAALEEQRDRHAILLQKNRLFSPDFARRFIYDDFIHVVDTIRFLAPGPITEEPGIFTRVREGKLVHVQLQLQGDGFICTGIMNRDSGANDEIVEVMSPGNKWVVHGLNTTVHFSAGGERHHHFKDWDSVLFRRGFVAIVEHFIACVRENRPPAISPKDALESHRVCELIVRQAEAVGAFAFDQQA</sequence>
<dbReference type="PANTHER" id="PTHR43708">
    <property type="entry name" value="CONSERVED EXPRESSED OXIDOREDUCTASE (EUROFUNG)"/>
    <property type="match status" value="1"/>
</dbReference>
<evidence type="ECO:0000259" key="1">
    <source>
        <dbReference type="Pfam" id="PF01408"/>
    </source>
</evidence>
<gene>
    <name evidence="3" type="ORF">FRY98_00435</name>
</gene>
<keyword evidence="4" id="KW-1185">Reference proteome</keyword>
<protein>
    <submittedName>
        <fullName evidence="3">Gfo/Idh/MocA family oxidoreductase</fullName>
    </submittedName>
</protein>
<dbReference type="Pfam" id="PF01408">
    <property type="entry name" value="GFO_IDH_MocA"/>
    <property type="match status" value="1"/>
</dbReference>
<dbReference type="RefSeq" id="WP_148449663.1">
    <property type="nucleotide sequence ID" value="NZ_VSDO01000001.1"/>
</dbReference>
<dbReference type="GO" id="GO:0000166">
    <property type="term" value="F:nucleotide binding"/>
    <property type="evidence" value="ECO:0007669"/>
    <property type="project" value="InterPro"/>
</dbReference>
<dbReference type="PANTHER" id="PTHR43708:SF4">
    <property type="entry name" value="OXIDOREDUCTASE YCEM-RELATED"/>
    <property type="match status" value="1"/>
</dbReference>
<feature type="domain" description="YceM-like C-terminal" evidence="2">
    <location>
        <begin position="138"/>
        <end position="235"/>
    </location>
</feature>
<organism evidence="3 4">
    <name type="scientific">Paenibacillus faecis</name>
    <dbReference type="NCBI Taxonomy" id="862114"/>
    <lineage>
        <taxon>Bacteria</taxon>
        <taxon>Bacillati</taxon>
        <taxon>Bacillota</taxon>
        <taxon>Bacilli</taxon>
        <taxon>Bacillales</taxon>
        <taxon>Paenibacillaceae</taxon>
        <taxon>Paenibacillus</taxon>
    </lineage>
</organism>
<reference evidence="3 4" key="1">
    <citation type="submission" date="2019-08" db="EMBL/GenBank/DDBJ databases">
        <title>Genome sequencing of Paenibacillus faecis DSM 23593(T).</title>
        <authorList>
            <person name="Kook J.-K."/>
            <person name="Park S.-N."/>
            <person name="Lim Y.K."/>
        </authorList>
    </citation>
    <scope>NUCLEOTIDE SEQUENCE [LARGE SCALE GENOMIC DNA]</scope>
    <source>
        <strain evidence="3 4">DSM 23593</strain>
    </source>
</reference>
<feature type="domain" description="Gfo/Idh/MocA-like oxidoreductase N-terminal" evidence="1">
    <location>
        <begin position="1"/>
        <end position="119"/>
    </location>
</feature>
<dbReference type="InterPro" id="IPR000683">
    <property type="entry name" value="Gfo/Idh/MocA-like_OxRdtase_N"/>
</dbReference>
<dbReference type="AlphaFoldDB" id="A0A5D0CW89"/>